<keyword evidence="2" id="KW-0678">Repressor</keyword>
<organism evidence="8 9">
    <name type="scientific">Loktanella fryxellensis</name>
    <dbReference type="NCBI Taxonomy" id="245187"/>
    <lineage>
        <taxon>Bacteria</taxon>
        <taxon>Pseudomonadati</taxon>
        <taxon>Pseudomonadota</taxon>
        <taxon>Alphaproteobacteria</taxon>
        <taxon>Rhodobacterales</taxon>
        <taxon>Roseobacteraceae</taxon>
        <taxon>Loktanella</taxon>
    </lineage>
</organism>
<dbReference type="SUPFAM" id="SSF46785">
    <property type="entry name" value="Winged helix' DNA-binding domain"/>
    <property type="match status" value="1"/>
</dbReference>
<dbReference type="Gene3D" id="3.30.1490.190">
    <property type="match status" value="1"/>
</dbReference>
<evidence type="ECO:0000256" key="4">
    <source>
        <dbReference type="ARBA" id="ARBA00023015"/>
    </source>
</evidence>
<dbReference type="PANTHER" id="PTHR33202:SF6">
    <property type="entry name" value="ZINC UPTAKE REGULATION PROTEIN"/>
    <property type="match status" value="1"/>
</dbReference>
<dbReference type="EMBL" id="FOCI01000036">
    <property type="protein sequence ID" value="SEN78664.1"/>
    <property type="molecule type" value="Genomic_DNA"/>
</dbReference>
<dbReference type="OrthoDB" id="9801127at2"/>
<dbReference type="Proteomes" id="UP000199585">
    <property type="component" value="Unassembled WGS sequence"/>
</dbReference>
<name>A0A1H8JCY5_9RHOB</name>
<dbReference type="GO" id="GO:0008270">
    <property type="term" value="F:zinc ion binding"/>
    <property type="evidence" value="ECO:0007669"/>
    <property type="project" value="TreeGrafter"/>
</dbReference>
<keyword evidence="7" id="KW-0479">Metal-binding</keyword>
<evidence type="ECO:0000256" key="1">
    <source>
        <dbReference type="ARBA" id="ARBA00007957"/>
    </source>
</evidence>
<evidence type="ECO:0000256" key="3">
    <source>
        <dbReference type="ARBA" id="ARBA00022833"/>
    </source>
</evidence>
<keyword evidence="3 7" id="KW-0862">Zinc</keyword>
<dbReference type="GO" id="GO:1900376">
    <property type="term" value="P:regulation of secondary metabolite biosynthetic process"/>
    <property type="evidence" value="ECO:0007669"/>
    <property type="project" value="TreeGrafter"/>
</dbReference>
<dbReference type="GO" id="GO:0003700">
    <property type="term" value="F:DNA-binding transcription factor activity"/>
    <property type="evidence" value="ECO:0007669"/>
    <property type="project" value="InterPro"/>
</dbReference>
<proteinExistence type="inferred from homology"/>
<evidence type="ECO:0000313" key="8">
    <source>
        <dbReference type="EMBL" id="SEN78664.1"/>
    </source>
</evidence>
<dbReference type="PANTHER" id="PTHR33202">
    <property type="entry name" value="ZINC UPTAKE REGULATION PROTEIN"/>
    <property type="match status" value="1"/>
</dbReference>
<evidence type="ECO:0000256" key="6">
    <source>
        <dbReference type="ARBA" id="ARBA00023163"/>
    </source>
</evidence>
<feature type="binding site" evidence="7">
    <location>
        <position position="132"/>
    </location>
    <ligand>
        <name>Zn(2+)</name>
        <dbReference type="ChEBI" id="CHEBI:29105"/>
    </ligand>
</feature>
<keyword evidence="9" id="KW-1185">Reference proteome</keyword>
<comment type="similarity">
    <text evidence="1">Belongs to the Fur family.</text>
</comment>
<dbReference type="InterPro" id="IPR036390">
    <property type="entry name" value="WH_DNA-bd_sf"/>
</dbReference>
<keyword evidence="5" id="KW-0238">DNA-binding</keyword>
<accession>A0A1H8JCY5</accession>
<feature type="binding site" evidence="7">
    <location>
        <position position="135"/>
    </location>
    <ligand>
        <name>Zn(2+)</name>
        <dbReference type="ChEBI" id="CHEBI:29105"/>
    </ligand>
</feature>
<dbReference type="AlphaFoldDB" id="A0A1H8JCY5"/>
<evidence type="ECO:0000256" key="7">
    <source>
        <dbReference type="PIRSR" id="PIRSR602481-1"/>
    </source>
</evidence>
<dbReference type="InterPro" id="IPR036388">
    <property type="entry name" value="WH-like_DNA-bd_sf"/>
</dbReference>
<dbReference type="Pfam" id="PF01475">
    <property type="entry name" value="FUR"/>
    <property type="match status" value="1"/>
</dbReference>
<evidence type="ECO:0000256" key="2">
    <source>
        <dbReference type="ARBA" id="ARBA00022491"/>
    </source>
</evidence>
<feature type="binding site" evidence="7">
    <location>
        <position position="92"/>
    </location>
    <ligand>
        <name>Zn(2+)</name>
        <dbReference type="ChEBI" id="CHEBI:29105"/>
    </ligand>
</feature>
<feature type="binding site" evidence="7">
    <location>
        <position position="95"/>
    </location>
    <ligand>
        <name>Zn(2+)</name>
        <dbReference type="ChEBI" id="CHEBI:29105"/>
    </ligand>
</feature>
<comment type="cofactor">
    <cofactor evidence="7">
        <name>Zn(2+)</name>
        <dbReference type="ChEBI" id="CHEBI:29105"/>
    </cofactor>
    <text evidence="7">Binds 1 zinc ion per subunit.</text>
</comment>
<dbReference type="InterPro" id="IPR043135">
    <property type="entry name" value="Fur_C"/>
</dbReference>
<dbReference type="GO" id="GO:0005829">
    <property type="term" value="C:cytosol"/>
    <property type="evidence" value="ECO:0007669"/>
    <property type="project" value="TreeGrafter"/>
</dbReference>
<sequence length="145" mass="15888">MDHQSEPIIGPTITMANNNAMVFEAVRSASAAVSAYAILERLRPLHPRIAPPTIYRALSFLTEHGLVQRIESLNAYVATDAHKAGPVLFAICDDCGRVDQRDATDDVKRIIQSLAQDGFMSTHPVIEMHGRCAPCEQAQHDGKKP</sequence>
<dbReference type="Gene3D" id="1.10.10.10">
    <property type="entry name" value="Winged helix-like DNA-binding domain superfamily/Winged helix DNA-binding domain"/>
    <property type="match status" value="1"/>
</dbReference>
<keyword evidence="4" id="KW-0805">Transcription regulation</keyword>
<gene>
    <name evidence="8" type="ORF">SAMN04488003_1369</name>
</gene>
<keyword evidence="6" id="KW-0804">Transcription</keyword>
<dbReference type="GO" id="GO:0045892">
    <property type="term" value="P:negative regulation of DNA-templated transcription"/>
    <property type="evidence" value="ECO:0007669"/>
    <property type="project" value="TreeGrafter"/>
</dbReference>
<dbReference type="InterPro" id="IPR002481">
    <property type="entry name" value="FUR"/>
</dbReference>
<dbReference type="STRING" id="245187.SAMN04488003_1369"/>
<reference evidence="8 9" key="1">
    <citation type="submission" date="2016-10" db="EMBL/GenBank/DDBJ databases">
        <authorList>
            <person name="de Groot N.N."/>
        </authorList>
    </citation>
    <scope>NUCLEOTIDE SEQUENCE [LARGE SCALE GENOMIC DNA]</scope>
    <source>
        <strain evidence="8 9">DSM 16213</strain>
    </source>
</reference>
<protein>
    <submittedName>
        <fullName evidence="8">Fur family transcriptional regulator, zinc uptake regulator</fullName>
    </submittedName>
</protein>
<dbReference type="RefSeq" id="WP_089905617.1">
    <property type="nucleotide sequence ID" value="NZ_FOCI01000036.1"/>
</dbReference>
<evidence type="ECO:0000256" key="5">
    <source>
        <dbReference type="ARBA" id="ARBA00023125"/>
    </source>
</evidence>
<evidence type="ECO:0000313" key="9">
    <source>
        <dbReference type="Proteomes" id="UP000199585"/>
    </source>
</evidence>
<dbReference type="GO" id="GO:0000976">
    <property type="term" value="F:transcription cis-regulatory region binding"/>
    <property type="evidence" value="ECO:0007669"/>
    <property type="project" value="TreeGrafter"/>
</dbReference>